<accession>A0A1V2TGQ3</accession>
<dbReference type="Proteomes" id="UP000188836">
    <property type="component" value="Unassembled WGS sequence"/>
</dbReference>
<name>A0A1V2TGQ3_9NOCA</name>
<protein>
    <submittedName>
        <fullName evidence="1">Uncharacterized protein</fullName>
    </submittedName>
</protein>
<evidence type="ECO:0000313" key="1">
    <source>
        <dbReference type="EMBL" id="ONM48697.1"/>
    </source>
</evidence>
<dbReference type="EMBL" id="MUMY01000008">
    <property type="protein sequence ID" value="ONM48697.1"/>
    <property type="molecule type" value="Genomic_DNA"/>
</dbReference>
<reference evidence="1 2" key="1">
    <citation type="journal article" date="2016" name="Antonie Van Leeuwenhoek">
        <title>Nocardia donostiensis sp. nov., isolated from human respiratory specimens.</title>
        <authorList>
            <person name="Ercibengoa M."/>
            <person name="Bell M."/>
            <person name="Marimon J.M."/>
            <person name="Humrighouse B."/>
            <person name="Klenk H.P."/>
            <person name="Potter G."/>
            <person name="Perez-Trallero E."/>
        </authorList>
    </citation>
    <scope>NUCLEOTIDE SEQUENCE [LARGE SCALE GENOMIC DNA]</scope>
    <source>
        <strain evidence="1 2">X1655</strain>
    </source>
</reference>
<proteinExistence type="predicted"/>
<keyword evidence="2" id="KW-1185">Reference proteome</keyword>
<organism evidence="1 2">
    <name type="scientific">Nocardia donostiensis</name>
    <dbReference type="NCBI Taxonomy" id="1538463"/>
    <lineage>
        <taxon>Bacteria</taxon>
        <taxon>Bacillati</taxon>
        <taxon>Actinomycetota</taxon>
        <taxon>Actinomycetes</taxon>
        <taxon>Mycobacteriales</taxon>
        <taxon>Nocardiaceae</taxon>
        <taxon>Nocardia</taxon>
    </lineage>
</organism>
<dbReference type="AlphaFoldDB" id="A0A1V2TGQ3"/>
<dbReference type="STRING" id="1538463.B0T36_04440"/>
<gene>
    <name evidence="1" type="ORF">B0T46_11765</name>
</gene>
<comment type="caution">
    <text evidence="1">The sequence shown here is derived from an EMBL/GenBank/DDBJ whole genome shotgun (WGS) entry which is preliminary data.</text>
</comment>
<evidence type="ECO:0000313" key="2">
    <source>
        <dbReference type="Proteomes" id="UP000188836"/>
    </source>
</evidence>
<sequence length="60" mass="6269">MFAISTPVRSAVSCRAGEPRRRHKHGDVEFVPGVHTADELPHLPVAVGPVGIAALACVVS</sequence>